<reference evidence="2 3" key="1">
    <citation type="journal article" date="2016" name="Nat. Commun.">
        <title>Thousands of microbial genomes shed light on interconnected biogeochemical processes in an aquifer system.</title>
        <authorList>
            <person name="Anantharaman K."/>
            <person name="Brown C.T."/>
            <person name="Hug L.A."/>
            <person name="Sharon I."/>
            <person name="Castelle C.J."/>
            <person name="Probst A.J."/>
            <person name="Thomas B.C."/>
            <person name="Singh A."/>
            <person name="Wilkins M.J."/>
            <person name="Karaoz U."/>
            <person name="Brodie E.L."/>
            <person name="Williams K.H."/>
            <person name="Hubbard S.S."/>
            <person name="Banfield J.F."/>
        </authorList>
    </citation>
    <scope>NUCLEOTIDE SEQUENCE [LARGE SCALE GENOMIC DNA]</scope>
</reference>
<dbReference type="Proteomes" id="UP000176364">
    <property type="component" value="Unassembled WGS sequence"/>
</dbReference>
<gene>
    <name evidence="2" type="ORF">A3I57_03170</name>
</gene>
<feature type="domain" description="DUF4325" evidence="1">
    <location>
        <begin position="8"/>
        <end position="55"/>
    </location>
</feature>
<dbReference type="EMBL" id="MEZQ01000014">
    <property type="protein sequence ID" value="OGD61364.1"/>
    <property type="molecule type" value="Genomic_DNA"/>
</dbReference>
<evidence type="ECO:0000313" key="3">
    <source>
        <dbReference type="Proteomes" id="UP000176364"/>
    </source>
</evidence>
<protein>
    <recommendedName>
        <fullName evidence="1">DUF4325 domain-containing protein</fullName>
    </recommendedName>
</protein>
<organism evidence="2 3">
    <name type="scientific">Candidatus Beckwithbacteria bacterium RIFCSPLOWO2_02_FULL_47_23</name>
    <dbReference type="NCBI Taxonomy" id="1797463"/>
    <lineage>
        <taxon>Bacteria</taxon>
        <taxon>Candidatus Beckwithiibacteriota</taxon>
    </lineage>
</organism>
<dbReference type="InterPro" id="IPR025474">
    <property type="entry name" value="DUF4325"/>
</dbReference>
<proteinExistence type="predicted"/>
<comment type="caution">
    <text evidence="2">The sequence shown here is derived from an EMBL/GenBank/DDBJ whole genome shotgun (WGS) entry which is preliminary data.</text>
</comment>
<evidence type="ECO:0000313" key="2">
    <source>
        <dbReference type="EMBL" id="OGD61364.1"/>
    </source>
</evidence>
<dbReference type="Pfam" id="PF14213">
    <property type="entry name" value="DUF4325"/>
    <property type="match status" value="1"/>
</dbReference>
<accession>A0A1F5E238</accession>
<name>A0A1F5E238_9BACT</name>
<dbReference type="AlphaFoldDB" id="A0A1F5E238"/>
<evidence type="ECO:0000259" key="1">
    <source>
        <dbReference type="Pfam" id="PF14213"/>
    </source>
</evidence>
<sequence>MWPRVKAGLKTKLDFAKVDDATQSFIHALLSELIRDTQGEVLDLIYFKNCNPTVKKIINVVVDYMQEK</sequence>